<dbReference type="InterPro" id="IPR036390">
    <property type="entry name" value="WH_DNA-bd_sf"/>
</dbReference>
<dbReference type="InterPro" id="IPR039422">
    <property type="entry name" value="MarR/SlyA-like"/>
</dbReference>
<proteinExistence type="predicted"/>
<reference evidence="3" key="1">
    <citation type="submission" date="2023-07" db="EMBL/GenBank/DDBJ databases">
        <title>Description of three actinobacteria isolated from air of manufacturing shop in a pharmaceutical factory.</title>
        <authorList>
            <person name="Zhang D.-F."/>
        </authorList>
    </citation>
    <scope>NUCLEOTIDE SEQUENCE [LARGE SCALE GENOMIC DNA]</scope>
    <source>
        <strain evidence="3">CCTCC AB 207010</strain>
    </source>
</reference>
<name>A0ABU1FUJ4_9MICC</name>
<evidence type="ECO:0000313" key="2">
    <source>
        <dbReference type="EMBL" id="MDR5712340.1"/>
    </source>
</evidence>
<dbReference type="SMART" id="SM00347">
    <property type="entry name" value="HTH_MARR"/>
    <property type="match status" value="1"/>
</dbReference>
<dbReference type="PANTHER" id="PTHR33164">
    <property type="entry name" value="TRANSCRIPTIONAL REGULATOR, MARR FAMILY"/>
    <property type="match status" value="1"/>
</dbReference>
<dbReference type="Pfam" id="PF12802">
    <property type="entry name" value="MarR_2"/>
    <property type="match status" value="1"/>
</dbReference>
<dbReference type="PANTHER" id="PTHR33164:SF106">
    <property type="entry name" value="TRANSCRIPTIONAL REGULATORY PROTEIN"/>
    <property type="match status" value="1"/>
</dbReference>
<organism evidence="2 3">
    <name type="scientific">Nesterenkonia flava</name>
    <dbReference type="NCBI Taxonomy" id="469799"/>
    <lineage>
        <taxon>Bacteria</taxon>
        <taxon>Bacillati</taxon>
        <taxon>Actinomycetota</taxon>
        <taxon>Actinomycetes</taxon>
        <taxon>Micrococcales</taxon>
        <taxon>Micrococcaceae</taxon>
        <taxon>Nesterenkonia</taxon>
    </lineage>
</organism>
<feature type="domain" description="HTH marR-type" evidence="1">
    <location>
        <begin position="7"/>
        <end position="143"/>
    </location>
</feature>
<comment type="caution">
    <text evidence="2">The sequence shown here is derived from an EMBL/GenBank/DDBJ whole genome shotgun (WGS) entry which is preliminary data.</text>
</comment>
<accession>A0ABU1FUJ4</accession>
<gene>
    <name evidence="2" type="ORF">RH857_09385</name>
</gene>
<dbReference type="Gene3D" id="1.10.10.10">
    <property type="entry name" value="Winged helix-like DNA-binding domain superfamily/Winged helix DNA-binding domain"/>
    <property type="match status" value="1"/>
</dbReference>
<dbReference type="Proteomes" id="UP001260872">
    <property type="component" value="Unassembled WGS sequence"/>
</dbReference>
<dbReference type="RefSeq" id="WP_310537720.1">
    <property type="nucleotide sequence ID" value="NZ_BAAAOC010000014.1"/>
</dbReference>
<sequence length="161" mass="17871">MYDDVATLRTLQAIQVLNDSLDRMHSNLTRAMGMHTSDLRALRMLAIREQQGSTVTPHALAAHLGITTAAATSLVDRLVAQGYAQRQRHPHDGRSRIVILTPRARQHFFQHFGGHLQAMRELMEPMDTPTLHSIAEFLEALAARVVDPSGTAPALHERDSP</sequence>
<dbReference type="PROSITE" id="PS50995">
    <property type="entry name" value="HTH_MARR_2"/>
    <property type="match status" value="1"/>
</dbReference>
<evidence type="ECO:0000259" key="1">
    <source>
        <dbReference type="PROSITE" id="PS50995"/>
    </source>
</evidence>
<protein>
    <submittedName>
        <fullName evidence="2">MarR family transcriptional regulator</fullName>
    </submittedName>
</protein>
<dbReference type="InterPro" id="IPR036388">
    <property type="entry name" value="WH-like_DNA-bd_sf"/>
</dbReference>
<keyword evidence="3" id="KW-1185">Reference proteome</keyword>
<dbReference type="SUPFAM" id="SSF46785">
    <property type="entry name" value="Winged helix' DNA-binding domain"/>
    <property type="match status" value="1"/>
</dbReference>
<evidence type="ECO:0000313" key="3">
    <source>
        <dbReference type="Proteomes" id="UP001260872"/>
    </source>
</evidence>
<dbReference type="EMBL" id="JAVKGT010000023">
    <property type="protein sequence ID" value="MDR5712340.1"/>
    <property type="molecule type" value="Genomic_DNA"/>
</dbReference>
<dbReference type="InterPro" id="IPR000835">
    <property type="entry name" value="HTH_MarR-typ"/>
</dbReference>